<evidence type="ECO:0000256" key="2">
    <source>
        <dbReference type="ARBA" id="ARBA00022475"/>
    </source>
</evidence>
<dbReference type="EMBL" id="PRDG01000001">
    <property type="protein sequence ID" value="MBP2622646.1"/>
    <property type="molecule type" value="Genomic_DNA"/>
</dbReference>
<gene>
    <name evidence="8" type="ORF">C4K46_01685</name>
</gene>
<feature type="transmembrane region" description="Helical" evidence="6">
    <location>
        <begin position="20"/>
        <end position="42"/>
    </location>
</feature>
<accession>A0ABS5B2B1</accession>
<evidence type="ECO:0000256" key="4">
    <source>
        <dbReference type="ARBA" id="ARBA00022989"/>
    </source>
</evidence>
<feature type="domain" description="ABC3 transporter permease C-terminal" evidence="7">
    <location>
        <begin position="63"/>
        <end position="182"/>
    </location>
</feature>
<dbReference type="PANTHER" id="PTHR46795:SF3">
    <property type="entry name" value="ABC TRANSPORTER PERMEASE"/>
    <property type="match status" value="1"/>
</dbReference>
<evidence type="ECO:0000256" key="3">
    <source>
        <dbReference type="ARBA" id="ARBA00022692"/>
    </source>
</evidence>
<feature type="transmembrane region" description="Helical" evidence="6">
    <location>
        <begin position="154"/>
        <end position="178"/>
    </location>
</feature>
<keyword evidence="5 6" id="KW-0472">Membrane</keyword>
<dbReference type="PIRSF" id="PIRSF018968">
    <property type="entry name" value="ABC_permease_BceB"/>
    <property type="match status" value="1"/>
</dbReference>
<feature type="transmembrane region" description="Helical" evidence="6">
    <location>
        <begin position="198"/>
        <end position="218"/>
    </location>
</feature>
<keyword evidence="9" id="KW-1185">Reference proteome</keyword>
<comment type="caution">
    <text evidence="8">The sequence shown here is derived from an EMBL/GenBank/DDBJ whole genome shotgun (WGS) entry which is preliminary data.</text>
</comment>
<dbReference type="Pfam" id="PF02687">
    <property type="entry name" value="FtsX"/>
    <property type="match status" value="1"/>
</dbReference>
<evidence type="ECO:0000256" key="1">
    <source>
        <dbReference type="ARBA" id="ARBA00004651"/>
    </source>
</evidence>
<sequence>MFKLTSKLALSNLIKNRTLYYPFALATCIAVAITYIFMSLTFNPHIRDLRGADSIQFVLALGVFVVSIATGVIVLYANSFVMKNRSKEMGVYGMLGLDKRHLLSMVLKELFLFGVVTVSLGLGLGLLFDQLIYAVLLKLIHFPVRLVSTFQLPVLIGTIVFYGLVFAFLMFVNGIRILRFNPLQLSKERISGEKKGRFLKFQTLLGLISTGMGYWFALSVKNPLSAILIFFLAVLLVILGTYLLFNAGTTVFLHILQKKKTYYYQPNNFISVSNLIFRMKKNAVGLATISILSTMILVCLTVGVSIYAGSKNFVDNTAPADFNITGRSLEQADVAELFQRFETESQSQIKKSHIYYYRTASIDSLANNQFNLNKTEGKIQKVPFGVLLVFSASDYQELTGQKLDLADQEAAVWSASGSIEEGKDLQVEGQNWKIKELLKQDFAAGRLPNSYQMVTRQLFYMVVKDPEQVQIPQTKMNASQVYGYLDVDGDKKTLEDYEEKLEQIAKEIMSGFTDSSKYIQIIGRQRVQTELYSLVGGVFFIAIFLSVVFLLGAVLVIYYKQISEGYEDRDRFIILQKVGLDQDQIRSTIRKQVLTVFFLPLIFAFVHLAFAYHMISLILQIILGTYNFGLMLMVTLGTCAAFLLVYILVFTLTSRSYRKIVSLN</sequence>
<evidence type="ECO:0000313" key="8">
    <source>
        <dbReference type="EMBL" id="MBP2622646.1"/>
    </source>
</evidence>
<dbReference type="InterPro" id="IPR052536">
    <property type="entry name" value="ABC-4_Integral_Memb_Prot"/>
</dbReference>
<protein>
    <submittedName>
        <fullName evidence="8">Peptide ABC transporter permease</fullName>
    </submittedName>
</protein>
<feature type="transmembrane region" description="Helical" evidence="6">
    <location>
        <begin position="628"/>
        <end position="649"/>
    </location>
</feature>
<feature type="transmembrane region" description="Helical" evidence="6">
    <location>
        <begin position="531"/>
        <end position="559"/>
    </location>
</feature>
<keyword evidence="4 6" id="KW-1133">Transmembrane helix</keyword>
<feature type="transmembrane region" description="Helical" evidence="6">
    <location>
        <begin position="110"/>
        <end position="134"/>
    </location>
</feature>
<feature type="transmembrane region" description="Helical" evidence="6">
    <location>
        <begin position="54"/>
        <end position="77"/>
    </location>
</feature>
<organism evidence="8 9">
    <name type="scientific">Streptococcus oricebi</name>
    <dbReference type="NCBI Taxonomy" id="1547447"/>
    <lineage>
        <taxon>Bacteria</taxon>
        <taxon>Bacillati</taxon>
        <taxon>Bacillota</taxon>
        <taxon>Bacilli</taxon>
        <taxon>Lactobacillales</taxon>
        <taxon>Streptococcaceae</taxon>
        <taxon>Streptococcus</taxon>
    </lineage>
</organism>
<comment type="similarity">
    <text evidence="6">Belongs to the ABC-4 integral membrane protein family.</text>
</comment>
<dbReference type="RefSeq" id="WP_209626704.1">
    <property type="nucleotide sequence ID" value="NZ_PRDG01000001.1"/>
</dbReference>
<feature type="transmembrane region" description="Helical" evidence="6">
    <location>
        <begin position="596"/>
        <end position="622"/>
    </location>
</feature>
<evidence type="ECO:0000256" key="5">
    <source>
        <dbReference type="ARBA" id="ARBA00023136"/>
    </source>
</evidence>
<reference evidence="8 9" key="1">
    <citation type="submission" date="2018-02" db="EMBL/GenBank/DDBJ databases">
        <title>Draft genome sequence of Streptococcus oricebi CCUG 70868T type strain.</title>
        <authorList>
            <person name="Mendez V."/>
            <person name="Salva-Serra F."/>
            <person name="Jaen-Luchoro D."/>
            <person name="Gonzales-Siles L."/>
            <person name="Karlsson R."/>
            <person name="Engstrom-Jakobsson H."/>
            <person name="Busquets A."/>
            <person name="Gomila M."/>
            <person name="Pineiro-Iglesias B."/>
            <person name="Bennasar-Figueras A."/>
            <person name="Seeger M."/>
            <person name="Moore E."/>
        </authorList>
    </citation>
    <scope>NUCLEOTIDE SEQUENCE [LARGE SCALE GENOMIC DNA]</scope>
    <source>
        <strain evidence="8 9">CCUG 70868</strain>
    </source>
</reference>
<proteinExistence type="inferred from homology"/>
<dbReference type="Proteomes" id="UP001519296">
    <property type="component" value="Unassembled WGS sequence"/>
</dbReference>
<feature type="transmembrane region" description="Helical" evidence="6">
    <location>
        <begin position="283"/>
        <end position="308"/>
    </location>
</feature>
<name>A0ABS5B2B1_9STRE</name>
<keyword evidence="2 6" id="KW-1003">Cell membrane</keyword>
<feature type="transmembrane region" description="Helical" evidence="6">
    <location>
        <begin position="224"/>
        <end position="245"/>
    </location>
</feature>
<keyword evidence="6" id="KW-0813">Transport</keyword>
<dbReference type="InterPro" id="IPR027022">
    <property type="entry name" value="ABC_permease_BceB-typ"/>
</dbReference>
<dbReference type="InterPro" id="IPR003838">
    <property type="entry name" value="ABC3_permease_C"/>
</dbReference>
<evidence type="ECO:0000313" key="9">
    <source>
        <dbReference type="Proteomes" id="UP001519296"/>
    </source>
</evidence>
<keyword evidence="3 6" id="KW-0812">Transmembrane</keyword>
<dbReference type="PANTHER" id="PTHR46795">
    <property type="entry name" value="ABC TRANSPORTER PERMEASE-RELATED-RELATED"/>
    <property type="match status" value="1"/>
</dbReference>
<comment type="subcellular location">
    <subcellularLocation>
        <location evidence="1 6">Cell membrane</location>
        <topology evidence="1 6">Multi-pass membrane protein</topology>
    </subcellularLocation>
</comment>
<evidence type="ECO:0000256" key="6">
    <source>
        <dbReference type="PIRNR" id="PIRNR018968"/>
    </source>
</evidence>
<evidence type="ECO:0000259" key="7">
    <source>
        <dbReference type="Pfam" id="PF02687"/>
    </source>
</evidence>